<proteinExistence type="predicted"/>
<dbReference type="SUPFAM" id="SSF48452">
    <property type="entry name" value="TPR-like"/>
    <property type="match status" value="2"/>
</dbReference>
<dbReference type="OMA" id="DPFHNNA"/>
<dbReference type="InterPro" id="IPR011990">
    <property type="entry name" value="TPR-like_helical_dom_sf"/>
</dbReference>
<evidence type="ECO:0000256" key="4">
    <source>
        <dbReference type="ARBA" id="ARBA00022786"/>
    </source>
</evidence>
<dbReference type="PhylomeDB" id="V7AK93"/>
<keyword evidence="3" id="KW-0498">Mitosis</keyword>
<feature type="repeat" description="TPR" evidence="7">
    <location>
        <begin position="452"/>
        <end position="485"/>
    </location>
</feature>
<dbReference type="GO" id="GO:0005737">
    <property type="term" value="C:cytoplasm"/>
    <property type="evidence" value="ECO:0007669"/>
    <property type="project" value="TreeGrafter"/>
</dbReference>
<dbReference type="Gramene" id="ESW05263">
    <property type="protein sequence ID" value="ESW05263"/>
    <property type="gene ID" value="PHAVU_011G165500g"/>
</dbReference>
<feature type="repeat" description="TPR" evidence="7">
    <location>
        <begin position="311"/>
        <end position="344"/>
    </location>
</feature>
<dbReference type="AlphaFoldDB" id="V7AK93"/>
<dbReference type="GO" id="GO:0005680">
    <property type="term" value="C:anaphase-promoting complex"/>
    <property type="evidence" value="ECO:0007669"/>
    <property type="project" value="TreeGrafter"/>
</dbReference>
<feature type="repeat" description="TPR" evidence="7">
    <location>
        <begin position="345"/>
        <end position="378"/>
    </location>
</feature>
<name>V7AK93_PHAVU</name>
<dbReference type="Pfam" id="PF12895">
    <property type="entry name" value="ANAPC3"/>
    <property type="match status" value="1"/>
</dbReference>
<keyword evidence="4" id="KW-0833">Ubl conjugation pathway</keyword>
<keyword evidence="9" id="KW-1185">Reference proteome</keyword>
<dbReference type="EMBL" id="CM002298">
    <property type="protein sequence ID" value="ESW05263.1"/>
    <property type="molecule type" value="Genomic_DNA"/>
</dbReference>
<evidence type="ECO:0000256" key="1">
    <source>
        <dbReference type="ARBA" id="ARBA00022618"/>
    </source>
</evidence>
<organism evidence="8 9">
    <name type="scientific">Phaseolus vulgaris</name>
    <name type="common">Kidney bean</name>
    <name type="synonym">French bean</name>
    <dbReference type="NCBI Taxonomy" id="3885"/>
    <lineage>
        <taxon>Eukaryota</taxon>
        <taxon>Viridiplantae</taxon>
        <taxon>Streptophyta</taxon>
        <taxon>Embryophyta</taxon>
        <taxon>Tracheophyta</taxon>
        <taxon>Spermatophyta</taxon>
        <taxon>Magnoliopsida</taxon>
        <taxon>eudicotyledons</taxon>
        <taxon>Gunneridae</taxon>
        <taxon>Pentapetalae</taxon>
        <taxon>rosids</taxon>
        <taxon>fabids</taxon>
        <taxon>Fabales</taxon>
        <taxon>Fabaceae</taxon>
        <taxon>Papilionoideae</taxon>
        <taxon>50 kb inversion clade</taxon>
        <taxon>NPAAA clade</taxon>
        <taxon>indigoferoid/millettioid clade</taxon>
        <taxon>Phaseoleae</taxon>
        <taxon>Phaseolus</taxon>
    </lineage>
</organism>
<dbReference type="SUPFAM" id="SSF81901">
    <property type="entry name" value="HCP-like"/>
    <property type="match status" value="1"/>
</dbReference>
<dbReference type="Proteomes" id="UP000000226">
    <property type="component" value="Chromosome 11"/>
</dbReference>
<evidence type="ECO:0000256" key="5">
    <source>
        <dbReference type="ARBA" id="ARBA00022803"/>
    </source>
</evidence>
<dbReference type="GO" id="GO:0045842">
    <property type="term" value="P:positive regulation of mitotic metaphase/anaphase transition"/>
    <property type="evidence" value="ECO:0007669"/>
    <property type="project" value="TreeGrafter"/>
</dbReference>
<evidence type="ECO:0000256" key="2">
    <source>
        <dbReference type="ARBA" id="ARBA00022737"/>
    </source>
</evidence>
<dbReference type="SMR" id="V7AK93"/>
<dbReference type="PANTHER" id="PTHR12558">
    <property type="entry name" value="CELL DIVISION CYCLE 16,23,27"/>
    <property type="match status" value="1"/>
</dbReference>
<accession>V7AK93</accession>
<dbReference type="Pfam" id="PF13181">
    <property type="entry name" value="TPR_8"/>
    <property type="match status" value="1"/>
</dbReference>
<dbReference type="GO" id="GO:0031145">
    <property type="term" value="P:anaphase-promoting complex-dependent catabolic process"/>
    <property type="evidence" value="ECO:0007669"/>
    <property type="project" value="TreeGrafter"/>
</dbReference>
<dbReference type="SMART" id="SM00028">
    <property type="entry name" value="TPR"/>
    <property type="match status" value="7"/>
</dbReference>
<dbReference type="PROSITE" id="PS50005">
    <property type="entry name" value="TPR"/>
    <property type="match status" value="5"/>
</dbReference>
<gene>
    <name evidence="8" type="ORF">PHAVU_011G165500g</name>
</gene>
<evidence type="ECO:0000256" key="3">
    <source>
        <dbReference type="ARBA" id="ARBA00022776"/>
    </source>
</evidence>
<evidence type="ECO:0000313" key="8">
    <source>
        <dbReference type="EMBL" id="ESW05263.1"/>
    </source>
</evidence>
<feature type="repeat" description="TPR" evidence="7">
    <location>
        <begin position="413"/>
        <end position="446"/>
    </location>
</feature>
<evidence type="ECO:0000313" key="9">
    <source>
        <dbReference type="Proteomes" id="UP000000226"/>
    </source>
</evidence>
<dbReference type="eggNOG" id="KOG1173">
    <property type="taxonomic scope" value="Eukaryota"/>
</dbReference>
<dbReference type="InterPro" id="IPR019734">
    <property type="entry name" value="TPR_rpt"/>
</dbReference>
<dbReference type="GO" id="GO:0016567">
    <property type="term" value="P:protein ubiquitination"/>
    <property type="evidence" value="ECO:0007669"/>
    <property type="project" value="TreeGrafter"/>
</dbReference>
<dbReference type="Pfam" id="PF13432">
    <property type="entry name" value="TPR_16"/>
    <property type="match status" value="1"/>
</dbReference>
<dbReference type="GO" id="GO:0051301">
    <property type="term" value="P:cell division"/>
    <property type="evidence" value="ECO:0007669"/>
    <property type="project" value="UniProtKB-KW"/>
</dbReference>
<dbReference type="STRING" id="3885.V7AK93"/>
<feature type="repeat" description="TPR" evidence="7">
    <location>
        <begin position="486"/>
        <end position="519"/>
    </location>
</feature>
<reference evidence="9" key="1">
    <citation type="journal article" date="2014" name="Nat. Genet.">
        <title>A reference genome for common bean and genome-wide analysis of dual domestications.</title>
        <authorList>
            <person name="Schmutz J."/>
            <person name="McClean P.E."/>
            <person name="Mamidi S."/>
            <person name="Wu G.A."/>
            <person name="Cannon S.B."/>
            <person name="Grimwood J."/>
            <person name="Jenkins J."/>
            <person name="Shu S."/>
            <person name="Song Q."/>
            <person name="Chavarro C."/>
            <person name="Torres-Torres M."/>
            <person name="Geffroy V."/>
            <person name="Moghaddam S.M."/>
            <person name="Gao D."/>
            <person name="Abernathy B."/>
            <person name="Barry K."/>
            <person name="Blair M."/>
            <person name="Brick M.A."/>
            <person name="Chovatia M."/>
            <person name="Gepts P."/>
            <person name="Goodstein D.M."/>
            <person name="Gonzales M."/>
            <person name="Hellsten U."/>
            <person name="Hyten D.L."/>
            <person name="Jia G."/>
            <person name="Kelly J.D."/>
            <person name="Kudrna D."/>
            <person name="Lee R."/>
            <person name="Richard M.M."/>
            <person name="Miklas P.N."/>
            <person name="Osorno J.M."/>
            <person name="Rodrigues J."/>
            <person name="Thareau V."/>
            <person name="Urrea C.A."/>
            <person name="Wang M."/>
            <person name="Yu Y."/>
            <person name="Zhang M."/>
            <person name="Wing R.A."/>
            <person name="Cregan P.B."/>
            <person name="Rokhsar D.S."/>
            <person name="Jackson S.A."/>
        </authorList>
    </citation>
    <scope>NUCLEOTIDE SEQUENCE [LARGE SCALE GENOMIC DNA]</scope>
    <source>
        <strain evidence="9">cv. G19833</strain>
    </source>
</reference>
<dbReference type="Pfam" id="PF13424">
    <property type="entry name" value="TPR_12"/>
    <property type="match status" value="1"/>
</dbReference>
<keyword evidence="6" id="KW-0131">Cell cycle</keyword>
<sequence length="538" mass="61905">MREEEIEKLRGVVRDCVSKHLYSSAIFFADKVAAFTADPADIYMQAQALFLGRHYRRAFHLLNASKIVLSDLRFRYLAAKCLEELKEWDQCLSMLGEAKVDDEGNVYDTKDSNVMYLDKDCEDREINISSAICFLRGKAYEALENRAQARLWYKAAIKADPLCYEALECLIENHMLTCQEEANLISSLQFGSEDGWLSSFYSCLIKKYDKENVVEAKFRELENESCKSDQSDTSFLRSLKSNTDLLACKAEYYHQCGEYQKCFDLTYVLLEKDLFHLKCTLVHLAAAVELGHSNELYLMACNLVKDYPQMALSWFAVGCYYYCIKKYDQSRRYFSKATSLDGTFPPAWIGYGNAYAAQEEGDQAMSAYRTAARLFPGCHLPTLYIGMECMRTHSYKLAEQFFIQAKSTCPSDPLVYNELGVVAYHMKEYKKAVWWFEKTLALIPTALSEMWESTVVNLAHAYRKLKMYGEAISYYEKALALSTRSVSTYAGLAYTYHLQDDFTTAITYYHKALWLKPDDQFCTEMLSWALIDEKSNGL</sequence>
<dbReference type="PANTHER" id="PTHR12558:SF9">
    <property type="entry name" value="CELL DIVISION CYCLE PROTEIN 16 HOMOLOG"/>
    <property type="match status" value="1"/>
</dbReference>
<keyword evidence="1" id="KW-0132">Cell division</keyword>
<protein>
    <submittedName>
        <fullName evidence="8">Uncharacterized protein</fullName>
    </submittedName>
</protein>
<evidence type="ECO:0000256" key="6">
    <source>
        <dbReference type="ARBA" id="ARBA00023306"/>
    </source>
</evidence>
<evidence type="ECO:0000256" key="7">
    <source>
        <dbReference type="PROSITE-ProRule" id="PRU00339"/>
    </source>
</evidence>
<keyword evidence="5 7" id="KW-0802">TPR repeat</keyword>
<dbReference type="Gene3D" id="1.25.40.10">
    <property type="entry name" value="Tetratricopeptide repeat domain"/>
    <property type="match status" value="1"/>
</dbReference>
<dbReference type="OrthoDB" id="10006270at2759"/>
<keyword evidence="2" id="KW-0677">Repeat</keyword>